<dbReference type="AlphaFoldDB" id="A0A1H1LWT2"/>
<evidence type="ECO:0000256" key="4">
    <source>
        <dbReference type="ARBA" id="ARBA00015376"/>
    </source>
</evidence>
<dbReference type="InterPro" id="IPR014718">
    <property type="entry name" value="GH-type_carb-bd"/>
</dbReference>
<dbReference type="GO" id="GO:0051274">
    <property type="term" value="P:beta-glucan biosynthetic process"/>
    <property type="evidence" value="ECO:0007669"/>
    <property type="project" value="TreeGrafter"/>
</dbReference>
<dbReference type="PIRSF" id="PIRSF006281">
    <property type="entry name" value="MdoG"/>
    <property type="match status" value="1"/>
</dbReference>
<accession>A0A1H1LWT2</accession>
<proteinExistence type="inferred from homology"/>
<dbReference type="PANTHER" id="PTHR30504:SF4">
    <property type="entry name" value="GLUCANS BIOSYNTHESIS PROTEIN G"/>
    <property type="match status" value="1"/>
</dbReference>
<evidence type="ECO:0000259" key="7">
    <source>
        <dbReference type="Pfam" id="PF04349"/>
    </source>
</evidence>
<dbReference type="GO" id="GO:0030246">
    <property type="term" value="F:carbohydrate binding"/>
    <property type="evidence" value="ECO:0007669"/>
    <property type="project" value="InterPro"/>
</dbReference>
<keyword evidence="6" id="KW-0732">Signal</keyword>
<dbReference type="Gene3D" id="2.70.98.10">
    <property type="match status" value="1"/>
</dbReference>
<gene>
    <name evidence="8" type="ORF">SAMN05216198_0407</name>
</gene>
<dbReference type="SUPFAM" id="SSF74650">
    <property type="entry name" value="Galactose mutarotase-like"/>
    <property type="match status" value="1"/>
</dbReference>
<dbReference type="Gene3D" id="2.60.40.10">
    <property type="entry name" value="Immunoglobulins"/>
    <property type="match status" value="1"/>
</dbReference>
<dbReference type="GO" id="GO:0003824">
    <property type="term" value="F:catalytic activity"/>
    <property type="evidence" value="ECO:0007669"/>
    <property type="project" value="InterPro"/>
</dbReference>
<keyword evidence="9" id="KW-1185">Reference proteome</keyword>
<dbReference type="UniPathway" id="UPA00637"/>
<feature type="domain" description="Glucan biosynthesis periplasmic MdoG C-terminal" evidence="7">
    <location>
        <begin position="23"/>
        <end position="500"/>
    </location>
</feature>
<dbReference type="RefSeq" id="WP_197674246.1">
    <property type="nucleotide sequence ID" value="NZ_LT629748.1"/>
</dbReference>
<reference evidence="9" key="1">
    <citation type="submission" date="2016-10" db="EMBL/GenBank/DDBJ databases">
        <authorList>
            <person name="Varghese N."/>
            <person name="Submissions S."/>
        </authorList>
    </citation>
    <scope>NUCLEOTIDE SEQUENCE [LARGE SCALE GENOMIC DNA]</scope>
    <source>
        <strain evidence="9">2SM5</strain>
    </source>
</reference>
<evidence type="ECO:0000256" key="2">
    <source>
        <dbReference type="ARBA" id="ARBA00005001"/>
    </source>
</evidence>
<dbReference type="Proteomes" id="UP000243426">
    <property type="component" value="Chromosome I"/>
</dbReference>
<evidence type="ECO:0000313" key="9">
    <source>
        <dbReference type="Proteomes" id="UP000243426"/>
    </source>
</evidence>
<evidence type="ECO:0000256" key="6">
    <source>
        <dbReference type="SAM" id="SignalP"/>
    </source>
</evidence>
<comment type="pathway">
    <text evidence="2">Glycan metabolism; osmoregulated periplasmic glucan (OPG) biosynthesis.</text>
</comment>
<evidence type="ECO:0000256" key="5">
    <source>
        <dbReference type="ARBA" id="ARBA00022764"/>
    </source>
</evidence>
<evidence type="ECO:0000256" key="1">
    <source>
        <dbReference type="ARBA" id="ARBA00004418"/>
    </source>
</evidence>
<dbReference type="InterPro" id="IPR011013">
    <property type="entry name" value="Gal_mutarotase_sf_dom"/>
</dbReference>
<organism evidence="8 9">
    <name type="scientific">Halopseudomonas litoralis</name>
    <dbReference type="NCBI Taxonomy" id="797277"/>
    <lineage>
        <taxon>Bacteria</taxon>
        <taxon>Pseudomonadati</taxon>
        <taxon>Pseudomonadota</taxon>
        <taxon>Gammaproteobacteria</taxon>
        <taxon>Pseudomonadales</taxon>
        <taxon>Pseudomonadaceae</taxon>
        <taxon>Halopseudomonas</taxon>
    </lineage>
</organism>
<sequence length="512" mass="56723">MILKRLACSLLWVMPLAVEAQEFQFQTVIDKAEVLAGSAWKAPKQVPRFLQELSYHDYQGIRFKPESSLWREDEAPFSVMLIPPGLFYQHAVGINIIENGEAEPLAFDKTQFSYPNSEIEKLMPADLGFAGFKLTFPFDAPDIHNQFLVFAGASYYRAVGRHNNFGLSGRGVGVNTGLPSGEEFPAFTEFWLEKPSADAKSLTFYGLLDGKSLAGAYQFTVTPGDETSMQVKSVLFPRQEMELAGIAPLTSMFYYGENTLRPDGEWRPEVHDSDGLLLHDGASDEWLWRPLNNPATLTMDYFATEQLRGFGLIQRDTDFRSYMDAEAGYGTRPSAWVEPEGDWGQGHVVLTQLPTPDETNDNIVAFWTPDTKLQAQGPHTFSYTAHFGAADVAGSPMARAVDSYLGDGKRIGGGDAEGAVRVIVDFAGGPLDERAADAPVTGDVTALEDGELIEHFVEYVPALERWRLSMLVRPVPDRPLSLRAFLHEGEETLSETWTYQLAPGSDVLNVIN</sequence>
<dbReference type="GO" id="GO:0030288">
    <property type="term" value="C:outer membrane-bounded periplasmic space"/>
    <property type="evidence" value="ECO:0007669"/>
    <property type="project" value="TreeGrafter"/>
</dbReference>
<dbReference type="Pfam" id="PF04349">
    <property type="entry name" value="MdoG"/>
    <property type="match status" value="1"/>
</dbReference>
<feature type="signal peptide" evidence="6">
    <location>
        <begin position="1"/>
        <end position="20"/>
    </location>
</feature>
<dbReference type="InterPro" id="IPR013783">
    <property type="entry name" value="Ig-like_fold"/>
</dbReference>
<dbReference type="InterPro" id="IPR014438">
    <property type="entry name" value="Glucan_biosyn_MdoG/MdoD"/>
</dbReference>
<dbReference type="InterPro" id="IPR014756">
    <property type="entry name" value="Ig_E-set"/>
</dbReference>
<keyword evidence="5" id="KW-0574">Periplasm</keyword>
<name>A0A1H1LWT2_9GAMM</name>
<feature type="chain" id="PRO_5009253883" description="Glucans biosynthesis protein G" evidence="6">
    <location>
        <begin position="21"/>
        <end position="512"/>
    </location>
</feature>
<comment type="similarity">
    <text evidence="3">Belongs to the OpgD/OpgG family.</text>
</comment>
<evidence type="ECO:0000256" key="3">
    <source>
        <dbReference type="ARBA" id="ARBA00009284"/>
    </source>
</evidence>
<dbReference type="EMBL" id="LT629748">
    <property type="protein sequence ID" value="SDR78525.1"/>
    <property type="molecule type" value="Genomic_DNA"/>
</dbReference>
<evidence type="ECO:0000313" key="8">
    <source>
        <dbReference type="EMBL" id="SDR78525.1"/>
    </source>
</evidence>
<comment type="subcellular location">
    <subcellularLocation>
        <location evidence="1">Periplasm</location>
    </subcellularLocation>
</comment>
<dbReference type="STRING" id="797277.SAMN05216198_0407"/>
<dbReference type="PANTHER" id="PTHR30504">
    <property type="entry name" value="GLUCANS BIOSYNTHESIS PROTEIN"/>
    <property type="match status" value="1"/>
</dbReference>
<dbReference type="InterPro" id="IPR007444">
    <property type="entry name" value="Glucan_biosyn_MdoG_C"/>
</dbReference>
<dbReference type="SUPFAM" id="SSF81296">
    <property type="entry name" value="E set domains"/>
    <property type="match status" value="1"/>
</dbReference>
<protein>
    <recommendedName>
        <fullName evidence="4">Glucans biosynthesis protein G</fullName>
    </recommendedName>
</protein>